<comment type="subcellular location">
    <subcellularLocation>
        <location evidence="2">Membrane</location>
        <topology evidence="2">Multi-pass membrane protein</topology>
    </subcellularLocation>
</comment>
<dbReference type="OrthoDB" id="9782003at2"/>
<evidence type="ECO:0000256" key="11">
    <source>
        <dbReference type="RuleBase" id="RU362031"/>
    </source>
</evidence>
<dbReference type="InterPro" id="IPR008915">
    <property type="entry name" value="Peptidase_M50"/>
</dbReference>
<dbReference type="PANTHER" id="PTHR42837:SF2">
    <property type="entry name" value="MEMBRANE METALLOPROTEASE ARASP2, CHLOROPLASTIC-RELATED"/>
    <property type="match status" value="1"/>
</dbReference>
<dbReference type="CDD" id="cd06163">
    <property type="entry name" value="S2P-M50_PDZ_RseP-like"/>
    <property type="match status" value="1"/>
</dbReference>
<feature type="transmembrane region" description="Helical" evidence="11">
    <location>
        <begin position="375"/>
        <end position="396"/>
    </location>
</feature>
<dbReference type="RefSeq" id="WP_149485707.1">
    <property type="nucleotide sequence ID" value="NZ_CP036150.1"/>
</dbReference>
<keyword evidence="9 11" id="KW-0482">Metalloprotease</keyword>
<comment type="similarity">
    <text evidence="3 11">Belongs to the peptidase M50B family.</text>
</comment>
<dbReference type="Proteomes" id="UP000324209">
    <property type="component" value="Chromosome"/>
</dbReference>
<dbReference type="NCBIfam" id="TIGR00054">
    <property type="entry name" value="RIP metalloprotease RseP"/>
    <property type="match status" value="1"/>
</dbReference>
<name>A0A5C1QJG7_9SPIO</name>
<evidence type="ECO:0000313" key="13">
    <source>
        <dbReference type="EMBL" id="QEN07627.1"/>
    </source>
</evidence>
<dbReference type="GO" id="GO:0016020">
    <property type="term" value="C:membrane"/>
    <property type="evidence" value="ECO:0007669"/>
    <property type="project" value="UniProtKB-SubCell"/>
</dbReference>
<keyword evidence="11" id="KW-0479">Metal-binding</keyword>
<dbReference type="PANTHER" id="PTHR42837">
    <property type="entry name" value="REGULATOR OF SIGMA-E PROTEASE RSEP"/>
    <property type="match status" value="1"/>
</dbReference>
<dbReference type="GO" id="GO:0046872">
    <property type="term" value="F:metal ion binding"/>
    <property type="evidence" value="ECO:0007669"/>
    <property type="project" value="UniProtKB-KW"/>
</dbReference>
<dbReference type="InterPro" id="IPR036034">
    <property type="entry name" value="PDZ_sf"/>
</dbReference>
<feature type="domain" description="Peptidase M50" evidence="12">
    <location>
        <begin position="9"/>
        <end position="434"/>
    </location>
</feature>
<dbReference type="InterPro" id="IPR004387">
    <property type="entry name" value="Pept_M50_Zn"/>
</dbReference>
<evidence type="ECO:0000256" key="8">
    <source>
        <dbReference type="ARBA" id="ARBA00022989"/>
    </source>
</evidence>
<keyword evidence="14" id="KW-1185">Reference proteome</keyword>
<evidence type="ECO:0000256" key="9">
    <source>
        <dbReference type="ARBA" id="ARBA00023049"/>
    </source>
</evidence>
<dbReference type="Pfam" id="PF02163">
    <property type="entry name" value="Peptidase_M50"/>
    <property type="match status" value="1"/>
</dbReference>
<accession>A0A5C1QJG7</accession>
<keyword evidence="4 13" id="KW-0645">Protease</keyword>
<comment type="cofactor">
    <cofactor evidence="1 11">
        <name>Zn(2+)</name>
        <dbReference type="ChEBI" id="CHEBI:29105"/>
    </cofactor>
</comment>
<evidence type="ECO:0000256" key="3">
    <source>
        <dbReference type="ARBA" id="ARBA00007931"/>
    </source>
</evidence>
<evidence type="ECO:0000256" key="2">
    <source>
        <dbReference type="ARBA" id="ARBA00004141"/>
    </source>
</evidence>
<keyword evidence="10 11" id="KW-0472">Membrane</keyword>
<dbReference type="EMBL" id="CP036150">
    <property type="protein sequence ID" value="QEN07627.1"/>
    <property type="molecule type" value="Genomic_DNA"/>
</dbReference>
<evidence type="ECO:0000256" key="10">
    <source>
        <dbReference type="ARBA" id="ARBA00023136"/>
    </source>
</evidence>
<keyword evidence="8 11" id="KW-1133">Transmembrane helix</keyword>
<evidence type="ECO:0000256" key="5">
    <source>
        <dbReference type="ARBA" id="ARBA00022692"/>
    </source>
</evidence>
<proteinExistence type="inferred from homology"/>
<evidence type="ECO:0000313" key="14">
    <source>
        <dbReference type="Proteomes" id="UP000324209"/>
    </source>
</evidence>
<dbReference type="AlphaFoldDB" id="A0A5C1QJG7"/>
<evidence type="ECO:0000259" key="12">
    <source>
        <dbReference type="Pfam" id="PF02163"/>
    </source>
</evidence>
<feature type="transmembrane region" description="Helical" evidence="11">
    <location>
        <begin position="423"/>
        <end position="446"/>
    </location>
</feature>
<evidence type="ECO:0000256" key="4">
    <source>
        <dbReference type="ARBA" id="ARBA00022670"/>
    </source>
</evidence>
<evidence type="ECO:0000256" key="7">
    <source>
        <dbReference type="ARBA" id="ARBA00022833"/>
    </source>
</evidence>
<keyword evidence="5 11" id="KW-0812">Transmembrane</keyword>
<gene>
    <name evidence="13" type="primary">rseP</name>
    <name evidence="13" type="ORF">EXM22_06355</name>
</gene>
<keyword evidence="7 11" id="KW-0862">Zinc</keyword>
<dbReference type="CDD" id="cd23081">
    <property type="entry name" value="cpPDZ_EcRseP-like"/>
    <property type="match status" value="1"/>
</dbReference>
<feature type="transmembrane region" description="Helical" evidence="11">
    <location>
        <begin position="110"/>
        <end position="131"/>
    </location>
</feature>
<reference evidence="13 14" key="1">
    <citation type="submission" date="2019-02" db="EMBL/GenBank/DDBJ databases">
        <title>Complete Genome Sequence and Methylome Analysis of free living Spirochaetas.</title>
        <authorList>
            <person name="Fomenkov A."/>
            <person name="Dubinina G."/>
            <person name="Leshcheva N."/>
            <person name="Mikheeva N."/>
            <person name="Grabovich M."/>
            <person name="Vincze T."/>
            <person name="Roberts R.J."/>
        </authorList>
    </citation>
    <scope>NUCLEOTIDE SEQUENCE [LARGE SCALE GENOMIC DNA]</scope>
    <source>
        <strain evidence="13 14">K2</strain>
    </source>
</reference>
<dbReference type="Gene3D" id="2.30.42.10">
    <property type="match status" value="2"/>
</dbReference>
<organism evidence="13 14">
    <name type="scientific">Oceanispirochaeta crateris</name>
    <dbReference type="NCBI Taxonomy" id="2518645"/>
    <lineage>
        <taxon>Bacteria</taxon>
        <taxon>Pseudomonadati</taxon>
        <taxon>Spirochaetota</taxon>
        <taxon>Spirochaetia</taxon>
        <taxon>Spirochaetales</taxon>
        <taxon>Spirochaetaceae</taxon>
        <taxon>Oceanispirochaeta</taxon>
    </lineage>
</organism>
<dbReference type="GO" id="GO:0004222">
    <property type="term" value="F:metalloendopeptidase activity"/>
    <property type="evidence" value="ECO:0007669"/>
    <property type="project" value="InterPro"/>
</dbReference>
<dbReference type="SUPFAM" id="SSF50156">
    <property type="entry name" value="PDZ domain-like"/>
    <property type="match status" value="2"/>
</dbReference>
<sequence length="449" mass="50506">MTIIKILFGLFGLSIVVVVHEAGHLIAARLSGIKVEAFSIGWGKVLFSRVWKGTEYRLSLFPLGGYCKMQGEQAMIQAWESKAKTIETSEGDMYGALWWKRIFVSISGPLMNLLFASLIFFFISIIGYNIYYYPSRIVLASEYTDRSDYPADRSGLMSGDRIIRIDGSQIDRFDELQNAILMHPDEEMQFTIERNGQTQQLVVKPELNKETGAGSLGIFPWIEPSIKTLEPDSDFMSLGLLQGDRITAMNGKKVHHALDINRILSSEELQSISFIRDGFEKFLSVDEADSSIENPGIQFEYLTMRTNPGQVVRSIINSFQETWSTVYNSLKGLTMLFKGIDLQSAVSGPLRITYMTGDLAFSGFSQGIGEGLLSFFRFIALINVALFIMNLLPIPVLDGGQILFFMIEGLTQKKPNPTVLYRYQMIGTVMVFALIIFATMNDILFFSRN</sequence>
<evidence type="ECO:0000256" key="1">
    <source>
        <dbReference type="ARBA" id="ARBA00001947"/>
    </source>
</evidence>
<protein>
    <recommendedName>
        <fullName evidence="11">Zinc metalloprotease</fullName>
        <ecNumber evidence="11">3.4.24.-</ecNumber>
    </recommendedName>
</protein>
<dbReference type="KEGG" id="ock:EXM22_06355"/>
<keyword evidence="6 11" id="KW-0378">Hydrolase</keyword>
<evidence type="ECO:0000256" key="6">
    <source>
        <dbReference type="ARBA" id="ARBA00022801"/>
    </source>
</evidence>
<dbReference type="GO" id="GO:0006508">
    <property type="term" value="P:proteolysis"/>
    <property type="evidence" value="ECO:0007669"/>
    <property type="project" value="UniProtKB-KW"/>
</dbReference>
<dbReference type="EC" id="3.4.24.-" evidence="11"/>